<sequence>MDGGGNDSTLEPAFYGLGIIPTVEYSFFPIYETNRLIKKMNARPKSAGPKNTKNGKMEGIGYGREWTASLLGRRMREDFDDGEPSCSERTAARFKRRR</sequence>
<accession>A0A6A6X1M6</accession>
<organism evidence="3 4">
    <name type="scientific">Melanomma pulvis-pyrius CBS 109.77</name>
    <dbReference type="NCBI Taxonomy" id="1314802"/>
    <lineage>
        <taxon>Eukaryota</taxon>
        <taxon>Fungi</taxon>
        <taxon>Dikarya</taxon>
        <taxon>Ascomycota</taxon>
        <taxon>Pezizomycotina</taxon>
        <taxon>Dothideomycetes</taxon>
        <taxon>Pleosporomycetidae</taxon>
        <taxon>Pleosporales</taxon>
        <taxon>Melanommataceae</taxon>
        <taxon>Melanomma</taxon>
    </lineage>
</organism>
<proteinExistence type="predicted"/>
<keyword evidence="2" id="KW-0812">Transmembrane</keyword>
<gene>
    <name evidence="3" type="ORF">K505DRAFT_84636</name>
</gene>
<evidence type="ECO:0000313" key="3">
    <source>
        <dbReference type="EMBL" id="KAF2790108.1"/>
    </source>
</evidence>
<dbReference type="EMBL" id="MU002094">
    <property type="protein sequence ID" value="KAF2790108.1"/>
    <property type="molecule type" value="Genomic_DNA"/>
</dbReference>
<reference evidence="3" key="1">
    <citation type="journal article" date="2020" name="Stud. Mycol.">
        <title>101 Dothideomycetes genomes: a test case for predicting lifestyles and emergence of pathogens.</title>
        <authorList>
            <person name="Haridas S."/>
            <person name="Albert R."/>
            <person name="Binder M."/>
            <person name="Bloem J."/>
            <person name="Labutti K."/>
            <person name="Salamov A."/>
            <person name="Andreopoulos B."/>
            <person name="Baker S."/>
            <person name="Barry K."/>
            <person name="Bills G."/>
            <person name="Bluhm B."/>
            <person name="Cannon C."/>
            <person name="Castanera R."/>
            <person name="Culley D."/>
            <person name="Daum C."/>
            <person name="Ezra D."/>
            <person name="Gonzalez J."/>
            <person name="Henrissat B."/>
            <person name="Kuo A."/>
            <person name="Liang C."/>
            <person name="Lipzen A."/>
            <person name="Lutzoni F."/>
            <person name="Magnuson J."/>
            <person name="Mondo S."/>
            <person name="Nolan M."/>
            <person name="Ohm R."/>
            <person name="Pangilinan J."/>
            <person name="Park H.-J."/>
            <person name="Ramirez L."/>
            <person name="Alfaro M."/>
            <person name="Sun H."/>
            <person name="Tritt A."/>
            <person name="Yoshinaga Y."/>
            <person name="Zwiers L.-H."/>
            <person name="Turgeon B."/>
            <person name="Goodwin S."/>
            <person name="Spatafora J."/>
            <person name="Crous P."/>
            <person name="Grigoriev I."/>
        </authorList>
    </citation>
    <scope>NUCLEOTIDE SEQUENCE</scope>
    <source>
        <strain evidence="3">CBS 109.77</strain>
    </source>
</reference>
<name>A0A6A6X1M6_9PLEO</name>
<protein>
    <submittedName>
        <fullName evidence="3">Uncharacterized protein</fullName>
    </submittedName>
</protein>
<keyword evidence="4" id="KW-1185">Reference proteome</keyword>
<dbReference type="Proteomes" id="UP000799757">
    <property type="component" value="Unassembled WGS sequence"/>
</dbReference>
<feature type="transmembrane region" description="Helical" evidence="2">
    <location>
        <begin position="12"/>
        <end position="31"/>
    </location>
</feature>
<keyword evidence="2" id="KW-1133">Transmembrane helix</keyword>
<feature type="region of interest" description="Disordered" evidence="1">
    <location>
        <begin position="77"/>
        <end position="98"/>
    </location>
</feature>
<evidence type="ECO:0000256" key="2">
    <source>
        <dbReference type="SAM" id="Phobius"/>
    </source>
</evidence>
<dbReference type="AlphaFoldDB" id="A0A6A6X1M6"/>
<evidence type="ECO:0000256" key="1">
    <source>
        <dbReference type="SAM" id="MobiDB-lite"/>
    </source>
</evidence>
<keyword evidence="2" id="KW-0472">Membrane</keyword>
<evidence type="ECO:0000313" key="4">
    <source>
        <dbReference type="Proteomes" id="UP000799757"/>
    </source>
</evidence>